<feature type="compositionally biased region" description="Polar residues" evidence="1">
    <location>
        <begin position="862"/>
        <end position="871"/>
    </location>
</feature>
<feature type="region of interest" description="Disordered" evidence="1">
    <location>
        <begin position="937"/>
        <end position="956"/>
    </location>
</feature>
<organism evidence="2 3">
    <name type="scientific">Diaphorina citri</name>
    <name type="common">Asian citrus psyllid</name>
    <dbReference type="NCBI Taxonomy" id="121845"/>
    <lineage>
        <taxon>Eukaryota</taxon>
        <taxon>Metazoa</taxon>
        <taxon>Ecdysozoa</taxon>
        <taxon>Arthropoda</taxon>
        <taxon>Hexapoda</taxon>
        <taxon>Insecta</taxon>
        <taxon>Pterygota</taxon>
        <taxon>Neoptera</taxon>
        <taxon>Paraneoptera</taxon>
        <taxon>Hemiptera</taxon>
        <taxon>Sternorrhyncha</taxon>
        <taxon>Psylloidea</taxon>
        <taxon>Psyllidae</taxon>
        <taxon>Diaphorininae</taxon>
        <taxon>Diaphorina</taxon>
    </lineage>
</organism>
<feature type="compositionally biased region" description="Basic and acidic residues" evidence="1">
    <location>
        <begin position="650"/>
        <end position="663"/>
    </location>
</feature>
<feature type="compositionally biased region" description="Polar residues" evidence="1">
    <location>
        <begin position="496"/>
        <end position="510"/>
    </location>
</feature>
<feature type="compositionally biased region" description="Polar residues" evidence="1">
    <location>
        <begin position="197"/>
        <end position="242"/>
    </location>
</feature>
<feature type="region of interest" description="Disordered" evidence="1">
    <location>
        <begin position="481"/>
        <end position="762"/>
    </location>
</feature>
<feature type="region of interest" description="Disordered" evidence="1">
    <location>
        <begin position="823"/>
        <end position="930"/>
    </location>
</feature>
<feature type="region of interest" description="Disordered" evidence="1">
    <location>
        <begin position="298"/>
        <end position="469"/>
    </location>
</feature>
<feature type="compositionally biased region" description="Polar residues" evidence="1">
    <location>
        <begin position="701"/>
        <end position="723"/>
    </location>
</feature>
<evidence type="ECO:0000313" key="3">
    <source>
        <dbReference type="RefSeq" id="XP_017297903.1"/>
    </source>
</evidence>
<dbReference type="RefSeq" id="XP_017297903.1">
    <property type="nucleotide sequence ID" value="XM_017442414.2"/>
</dbReference>
<dbReference type="Proteomes" id="UP000079169">
    <property type="component" value="Unplaced"/>
</dbReference>
<feature type="region of interest" description="Disordered" evidence="1">
    <location>
        <begin position="776"/>
        <end position="810"/>
    </location>
</feature>
<gene>
    <name evidence="3" type="primary">LOC103505430</name>
</gene>
<dbReference type="AlphaFoldDB" id="A0A1S4E6S5"/>
<feature type="compositionally biased region" description="Polar residues" evidence="1">
    <location>
        <begin position="447"/>
        <end position="465"/>
    </location>
</feature>
<feature type="region of interest" description="Disordered" evidence="1">
    <location>
        <begin position="1"/>
        <end position="56"/>
    </location>
</feature>
<evidence type="ECO:0000256" key="1">
    <source>
        <dbReference type="SAM" id="MobiDB-lite"/>
    </source>
</evidence>
<feature type="compositionally biased region" description="Polar residues" evidence="1">
    <location>
        <begin position="178"/>
        <end position="189"/>
    </location>
</feature>
<accession>A0A1S4E6S5</accession>
<feature type="compositionally biased region" description="Polar residues" evidence="1">
    <location>
        <begin position="538"/>
        <end position="556"/>
    </location>
</feature>
<feature type="compositionally biased region" description="Basic and acidic residues" evidence="1">
    <location>
        <begin position="560"/>
        <end position="573"/>
    </location>
</feature>
<feature type="compositionally biased region" description="Low complexity" evidence="1">
    <location>
        <begin position="42"/>
        <end position="51"/>
    </location>
</feature>
<feature type="compositionally biased region" description="Polar residues" evidence="1">
    <location>
        <begin position="405"/>
        <end position="416"/>
    </location>
</feature>
<feature type="compositionally biased region" description="Basic and acidic residues" evidence="1">
    <location>
        <begin position="347"/>
        <end position="359"/>
    </location>
</feature>
<feature type="compositionally biased region" description="Polar residues" evidence="1">
    <location>
        <begin position="373"/>
        <end position="383"/>
    </location>
</feature>
<dbReference type="PaxDb" id="121845-A0A1S4E6S5"/>
<feature type="compositionally biased region" description="Basic and acidic residues" evidence="1">
    <location>
        <begin position="873"/>
        <end position="884"/>
    </location>
</feature>
<evidence type="ECO:0000313" key="2">
    <source>
        <dbReference type="Proteomes" id="UP000079169"/>
    </source>
</evidence>
<dbReference type="GeneID" id="103505430"/>
<name>A0A1S4E6S5_DIACI</name>
<proteinExistence type="predicted"/>
<keyword evidence="2" id="KW-1185">Reference proteome</keyword>
<feature type="compositionally biased region" description="Polar residues" evidence="1">
    <location>
        <begin position="587"/>
        <end position="601"/>
    </location>
</feature>
<feature type="compositionally biased region" description="Polar residues" evidence="1">
    <location>
        <begin position="990"/>
        <end position="1019"/>
    </location>
</feature>
<protein>
    <submittedName>
        <fullName evidence="3">GATA zinc finger domain-containing protein 14-like</fullName>
    </submittedName>
</protein>
<feature type="compositionally biased region" description="Basic and acidic residues" evidence="1">
    <location>
        <begin position="605"/>
        <end position="618"/>
    </location>
</feature>
<feature type="compositionally biased region" description="Polar residues" evidence="1">
    <location>
        <begin position="746"/>
        <end position="762"/>
    </location>
</feature>
<feature type="compositionally biased region" description="Polar residues" evidence="1">
    <location>
        <begin position="776"/>
        <end position="787"/>
    </location>
</feature>
<feature type="region of interest" description="Disordered" evidence="1">
    <location>
        <begin position="971"/>
        <end position="1025"/>
    </location>
</feature>
<feature type="compositionally biased region" description="Polar residues" evidence="1">
    <location>
        <begin position="632"/>
        <end position="646"/>
    </location>
</feature>
<feature type="compositionally biased region" description="Basic and acidic residues" evidence="1">
    <location>
        <begin position="74"/>
        <end position="121"/>
    </location>
</feature>
<feature type="compositionally biased region" description="Polar residues" evidence="1">
    <location>
        <begin position="823"/>
        <end position="832"/>
    </location>
</feature>
<feature type="compositionally biased region" description="Polar residues" evidence="1">
    <location>
        <begin position="677"/>
        <end position="687"/>
    </location>
</feature>
<feature type="compositionally biased region" description="Polar residues" evidence="1">
    <location>
        <begin position="298"/>
        <end position="319"/>
    </location>
</feature>
<sequence>MSPPDNSLLDVSNSSEIVEGGSAEKPSNREKVETSTCATEESVSNKNAGSKSKNKVVKDPLESYLLQLQSSHPEQNDVQKAKKPEREIILNNPEGEHTEYFETEEKSSHKAQNSDKNDATKENTNPIVGDVPIEVLEENTSKSPGDALLGNENQYQLDKIPGEPSYRMSDALLGLDSPSVTAQKPSNNTENDKSLKNQETTGSKLKNNGSLGYGNNVSKDQTGVPNTAHNAYGTSQKPIQSTDNKEHKNEVYGPNNPLIENPGAIENNKNSYYGDSLRVPKNDVYGLNNLIKELPAVSPNTVDNSHGNPQQPIAPNELNNPGKGKSGLPPNTVDNSYGKPQQPLAPKETKLADNKEHTNDVNGLNNPIKEQGISPNTVDNSYGDSLRVPKNDVHVLNNPPKEQGVSPNTVDTSYGNPQKPLAPKGTKLANNNEPTNDVYGLNKPNKEQQGVPLNTVGNSYGNPQQPLAPKETKLADNKEHTNDVYGLNNPPKEQGVSPNTVDISYGNPQQPLAPKGTKLANNNEPTNDVYGLNKPNKEQQGVPLNTVGNSYGNPQQPLAPKERKLADNKEHTNDVYGLNNPPKEQGVSPNTVDISYGNPQQPLAPKERKLADNKEHTNDVYGLNNPPKEQGVSPNTVDISYGNPQQPLAPKERKLADNKEHTNDVYGLNNPIKEQGISPNTVDNSYGDSLRVPKNDVHVLNNPTKEQEVSPNTVDNSHGNPQQPLAPKGTNVVTNKEPSNDLYGLNNPTKGQPGTSNTVDNSYGNQQQLLKENSLKGTKSADNSDGNSLPRKSPNDKESQNDVHGLNNFPKSQLGELARTVNDSYGNPQQISPKGIKLPENTEPKTNVYGLNNNSKDKPSGLPNSNDNSSGDFLREKSPKDKSQVGDLLNTVDNSHGFKDFSLSSGDQKGDKKGTQLNPESARSPDGLHVKTQYVQENSVDTLGKGKLPKGPTSNESLEVKEPLLDFKEPTVKLGTSNNGNKSSNATNNDSINKYENFGNPKQQVGSKITKNGNSSSGLPSDMSGKPLIAIDYAATEPGTEGSKGWPEYGSNSIDGTSETTLEHFDNEEPPGPEVVPVGLALKQREMLRLCSLPKLPKGENICYQRKATNGTKIETWVKICDVIAKTLGFYQGLCLYIESPIDSEVYYSVCGISKADTLNTSDSSSWAFLTTQDVPIKLPKDQECHNGYKVLHEVQSSAKTNRK</sequence>
<dbReference type="KEGG" id="dci:103505430"/>
<feature type="compositionally biased region" description="Low complexity" evidence="1">
    <location>
        <begin position="975"/>
        <end position="989"/>
    </location>
</feature>
<dbReference type="OMA" id="VDNSHGN"/>
<reference evidence="3" key="1">
    <citation type="submission" date="2025-08" db="UniProtKB">
        <authorList>
            <consortium name="RefSeq"/>
        </authorList>
    </citation>
    <scope>IDENTIFICATION</scope>
</reference>
<feature type="region of interest" description="Disordered" evidence="1">
    <location>
        <begin position="68"/>
        <end position="267"/>
    </location>
</feature>